<keyword evidence="1" id="KW-0812">Transmembrane</keyword>
<dbReference type="EMBL" id="BTSY01000007">
    <property type="protein sequence ID" value="GMT36364.1"/>
    <property type="molecule type" value="Genomic_DNA"/>
</dbReference>
<gene>
    <name evidence="2" type="ORF">PFISCL1PPCAC_27661</name>
</gene>
<organism evidence="2 3">
    <name type="scientific">Pristionchus fissidentatus</name>
    <dbReference type="NCBI Taxonomy" id="1538716"/>
    <lineage>
        <taxon>Eukaryota</taxon>
        <taxon>Metazoa</taxon>
        <taxon>Ecdysozoa</taxon>
        <taxon>Nematoda</taxon>
        <taxon>Chromadorea</taxon>
        <taxon>Rhabditida</taxon>
        <taxon>Rhabditina</taxon>
        <taxon>Diplogasteromorpha</taxon>
        <taxon>Diplogasteroidea</taxon>
        <taxon>Neodiplogasteridae</taxon>
        <taxon>Pristionchus</taxon>
    </lineage>
</organism>
<keyword evidence="3" id="KW-1185">Reference proteome</keyword>
<feature type="non-terminal residue" evidence="2">
    <location>
        <position position="1"/>
    </location>
</feature>
<protein>
    <submittedName>
        <fullName evidence="2">Uncharacterized protein</fullName>
    </submittedName>
</protein>
<evidence type="ECO:0000256" key="1">
    <source>
        <dbReference type="SAM" id="Phobius"/>
    </source>
</evidence>
<name>A0AAV5WWC1_9BILA</name>
<feature type="non-terminal residue" evidence="2">
    <location>
        <position position="75"/>
    </location>
</feature>
<feature type="transmembrane region" description="Helical" evidence="1">
    <location>
        <begin position="12"/>
        <end position="33"/>
    </location>
</feature>
<evidence type="ECO:0000313" key="3">
    <source>
        <dbReference type="Proteomes" id="UP001432322"/>
    </source>
</evidence>
<reference evidence="2" key="1">
    <citation type="submission" date="2023-10" db="EMBL/GenBank/DDBJ databases">
        <title>Genome assembly of Pristionchus species.</title>
        <authorList>
            <person name="Yoshida K."/>
            <person name="Sommer R.J."/>
        </authorList>
    </citation>
    <scope>NUCLEOTIDE SEQUENCE</scope>
    <source>
        <strain evidence="2">RS5133</strain>
    </source>
</reference>
<dbReference type="AlphaFoldDB" id="A0AAV5WWC1"/>
<proteinExistence type="predicted"/>
<sequence>ALLPFLPDSSLSFLLLASVVFLASPPMWNWFLFTFRAHLNVNPLPPGPFTWPILGSIASIDAREPQKSVLEWRKQ</sequence>
<comment type="caution">
    <text evidence="2">The sequence shown here is derived from an EMBL/GenBank/DDBJ whole genome shotgun (WGS) entry which is preliminary data.</text>
</comment>
<keyword evidence="1" id="KW-1133">Transmembrane helix</keyword>
<keyword evidence="1" id="KW-0472">Membrane</keyword>
<evidence type="ECO:0000313" key="2">
    <source>
        <dbReference type="EMBL" id="GMT36364.1"/>
    </source>
</evidence>
<dbReference type="Proteomes" id="UP001432322">
    <property type="component" value="Unassembled WGS sequence"/>
</dbReference>
<accession>A0AAV5WWC1</accession>